<dbReference type="Proteomes" id="UP000247978">
    <property type="component" value="Unassembled WGS sequence"/>
</dbReference>
<accession>A0A2V3VX95</accession>
<dbReference type="InterPro" id="IPR055219">
    <property type="entry name" value="MinC_N_1"/>
</dbReference>
<dbReference type="GO" id="GO:0000917">
    <property type="term" value="P:division septum assembly"/>
    <property type="evidence" value="ECO:0007669"/>
    <property type="project" value="UniProtKB-KW"/>
</dbReference>
<evidence type="ECO:0000256" key="3">
    <source>
        <dbReference type="ARBA" id="ARBA00023210"/>
    </source>
</evidence>
<proteinExistence type="inferred from homology"/>
<keyword evidence="2 6" id="KW-0132">Cell division</keyword>
<protein>
    <recommendedName>
        <fullName evidence="6">Probable septum site-determining protein MinC</fullName>
    </recommendedName>
</protein>
<evidence type="ECO:0000259" key="8">
    <source>
        <dbReference type="Pfam" id="PF22642"/>
    </source>
</evidence>
<sequence length="231" mass="26251">MKQKEKQLITIKGTKEGLIFYIDDTSSFRDAYDELEHVLSTTSSKEDSEDKVVSVILKFGYRYVTDVQKTTIRELIEKDKRFIVERFDSEVISKKQAKNWFDQSEVKAICRIVRSGQVLEVIGDLLLIGDVNPGGQVRATGNIFIMGNLHGIAHAGKDGNEEAIIAASYMNPSQLRIATFISRAPDYESKGVYMECGYLDKENNKIAIDRLQVLPYVRKELRGLERRIHNG</sequence>
<organism evidence="9 10">
    <name type="scientific">Pseudogracilibacillus auburnensis</name>
    <dbReference type="NCBI Taxonomy" id="1494959"/>
    <lineage>
        <taxon>Bacteria</taxon>
        <taxon>Bacillati</taxon>
        <taxon>Bacillota</taxon>
        <taxon>Bacilli</taxon>
        <taxon>Bacillales</taxon>
        <taxon>Bacillaceae</taxon>
        <taxon>Pseudogracilibacillus</taxon>
    </lineage>
</organism>
<dbReference type="Pfam" id="PF03775">
    <property type="entry name" value="MinC_C"/>
    <property type="match status" value="1"/>
</dbReference>
<keyword evidence="3 6" id="KW-0717">Septation</keyword>
<dbReference type="OrthoDB" id="9790810at2"/>
<dbReference type="Gene3D" id="3.30.160.540">
    <property type="match status" value="1"/>
</dbReference>
<comment type="caution">
    <text evidence="9">The sequence shown here is derived from an EMBL/GenBank/DDBJ whole genome shotgun (WGS) entry which is preliminary data.</text>
</comment>
<dbReference type="Pfam" id="PF22642">
    <property type="entry name" value="MinC_N_1"/>
    <property type="match status" value="1"/>
</dbReference>
<feature type="domain" description="Septum site-determining protein MinC N-terminal" evidence="8">
    <location>
        <begin position="9"/>
        <end position="87"/>
    </location>
</feature>
<dbReference type="SUPFAM" id="SSF63848">
    <property type="entry name" value="Cell-division inhibitor MinC, C-terminal domain"/>
    <property type="match status" value="1"/>
</dbReference>
<comment type="similarity">
    <text evidence="1 6">Belongs to the MinC family.</text>
</comment>
<keyword evidence="4 6" id="KW-0131">Cell cycle</keyword>
<dbReference type="NCBIfam" id="TIGR01222">
    <property type="entry name" value="minC"/>
    <property type="match status" value="1"/>
</dbReference>
<dbReference type="PANTHER" id="PTHR34108:SF1">
    <property type="entry name" value="SEPTUM SITE-DETERMINING PROTEIN MINC"/>
    <property type="match status" value="1"/>
</dbReference>
<evidence type="ECO:0000256" key="5">
    <source>
        <dbReference type="ARBA" id="ARBA00046874"/>
    </source>
</evidence>
<name>A0A2V3VX95_9BACI</name>
<dbReference type="InterPro" id="IPR036145">
    <property type="entry name" value="MinC_C_sf"/>
</dbReference>
<evidence type="ECO:0000256" key="2">
    <source>
        <dbReference type="ARBA" id="ARBA00022618"/>
    </source>
</evidence>
<dbReference type="RefSeq" id="WP_110395518.1">
    <property type="nucleotide sequence ID" value="NZ_JADIJL010000006.1"/>
</dbReference>
<evidence type="ECO:0000256" key="1">
    <source>
        <dbReference type="ARBA" id="ARBA00006291"/>
    </source>
</evidence>
<keyword evidence="10" id="KW-1185">Reference proteome</keyword>
<evidence type="ECO:0000313" key="9">
    <source>
        <dbReference type="EMBL" id="PXW86617.1"/>
    </source>
</evidence>
<reference evidence="9 10" key="1">
    <citation type="submission" date="2018-05" db="EMBL/GenBank/DDBJ databases">
        <title>Genomic Encyclopedia of Type Strains, Phase IV (KMG-IV): sequencing the most valuable type-strain genomes for metagenomic binning, comparative biology and taxonomic classification.</title>
        <authorList>
            <person name="Goeker M."/>
        </authorList>
    </citation>
    <scope>NUCLEOTIDE SEQUENCE [LARGE SCALE GENOMIC DNA]</scope>
    <source>
        <strain evidence="9 10">DSM 28556</strain>
    </source>
</reference>
<dbReference type="InterPro" id="IPR016098">
    <property type="entry name" value="CAP/MinC_C"/>
</dbReference>
<dbReference type="GO" id="GO:1901891">
    <property type="term" value="P:regulation of cell septum assembly"/>
    <property type="evidence" value="ECO:0007669"/>
    <property type="project" value="InterPro"/>
</dbReference>
<feature type="domain" description="Septum formation inhibitor MinC C-terminal" evidence="7">
    <location>
        <begin position="110"/>
        <end position="208"/>
    </location>
</feature>
<dbReference type="PANTHER" id="PTHR34108">
    <property type="entry name" value="SEPTUM SITE-DETERMINING PROTEIN MINC"/>
    <property type="match status" value="1"/>
</dbReference>
<dbReference type="AlphaFoldDB" id="A0A2V3VX95"/>
<dbReference type="InterPro" id="IPR013033">
    <property type="entry name" value="MinC"/>
</dbReference>
<evidence type="ECO:0000256" key="6">
    <source>
        <dbReference type="HAMAP-Rule" id="MF_00267"/>
    </source>
</evidence>
<dbReference type="InterPro" id="IPR005526">
    <property type="entry name" value="Septum_form_inhib_MinC_C"/>
</dbReference>
<dbReference type="Gene3D" id="2.160.20.70">
    <property type="match status" value="1"/>
</dbReference>
<evidence type="ECO:0000256" key="4">
    <source>
        <dbReference type="ARBA" id="ARBA00023306"/>
    </source>
</evidence>
<comment type="subunit">
    <text evidence="5 6">Interacts with MinD and FtsZ.</text>
</comment>
<comment type="function">
    <text evidence="6">Cell division inhibitor that blocks the formation of polar Z ring septums. Rapidly oscillates between the poles of the cell to destabilize FtsZ filaments that have formed before they mature into polar Z rings. Prevents FtsZ polymerization.</text>
</comment>
<dbReference type="HAMAP" id="MF_00267">
    <property type="entry name" value="MinC"/>
    <property type="match status" value="1"/>
</dbReference>
<gene>
    <name evidence="6" type="primary">minC</name>
    <name evidence="9" type="ORF">DFR56_107138</name>
</gene>
<dbReference type="GO" id="GO:0000902">
    <property type="term" value="P:cell morphogenesis"/>
    <property type="evidence" value="ECO:0007669"/>
    <property type="project" value="InterPro"/>
</dbReference>
<dbReference type="EMBL" id="QJJQ01000007">
    <property type="protein sequence ID" value="PXW86617.1"/>
    <property type="molecule type" value="Genomic_DNA"/>
</dbReference>
<evidence type="ECO:0000313" key="10">
    <source>
        <dbReference type="Proteomes" id="UP000247978"/>
    </source>
</evidence>
<evidence type="ECO:0000259" key="7">
    <source>
        <dbReference type="Pfam" id="PF03775"/>
    </source>
</evidence>